<feature type="compositionally biased region" description="Pro residues" evidence="4">
    <location>
        <begin position="49"/>
        <end position="58"/>
    </location>
</feature>
<dbReference type="EMBL" id="ANFO01001172">
    <property type="protein sequence ID" value="KGQ03723.1"/>
    <property type="molecule type" value="Genomic_DNA"/>
</dbReference>
<dbReference type="SUPFAM" id="SSF81822">
    <property type="entry name" value="RuBisCo LSMT C-terminal, substrate-binding domain"/>
    <property type="match status" value="1"/>
</dbReference>
<dbReference type="Pfam" id="PF09273">
    <property type="entry name" value="Rubis-subs-bind"/>
    <property type="match status" value="1"/>
</dbReference>
<evidence type="ECO:0000256" key="1">
    <source>
        <dbReference type="ARBA" id="ARBA00022603"/>
    </source>
</evidence>
<dbReference type="GO" id="GO:0016279">
    <property type="term" value="F:protein-lysine N-methyltransferase activity"/>
    <property type="evidence" value="ECO:0007669"/>
    <property type="project" value="TreeGrafter"/>
</dbReference>
<dbReference type="GO" id="GO:0032259">
    <property type="term" value="P:methylation"/>
    <property type="evidence" value="ECO:0007669"/>
    <property type="project" value="UniProtKB-KW"/>
</dbReference>
<dbReference type="PANTHER" id="PTHR13271">
    <property type="entry name" value="UNCHARACTERIZED PUTATIVE METHYLTRANSFERASE"/>
    <property type="match status" value="1"/>
</dbReference>
<evidence type="ECO:0000256" key="2">
    <source>
        <dbReference type="ARBA" id="ARBA00022679"/>
    </source>
</evidence>
<dbReference type="SUPFAM" id="SSF82199">
    <property type="entry name" value="SET domain"/>
    <property type="match status" value="1"/>
</dbReference>
<feature type="region of interest" description="Disordered" evidence="4">
    <location>
        <begin position="39"/>
        <end position="61"/>
    </location>
</feature>
<dbReference type="Gene3D" id="3.90.1410.10">
    <property type="entry name" value="set domain protein methyltransferase, domain 1"/>
    <property type="match status" value="1"/>
</dbReference>
<dbReference type="InterPro" id="IPR036464">
    <property type="entry name" value="Rubisco_LSMT_subst-bd_sf"/>
</dbReference>
<feature type="domain" description="Rubisco LSMT substrate-binding" evidence="6">
    <location>
        <begin position="427"/>
        <end position="475"/>
    </location>
</feature>
<accession>A0A0A2V8B3</accession>
<keyword evidence="1 7" id="KW-0489">Methyltransferase</keyword>
<dbReference type="AlphaFoldDB" id="A0A0A2V8B3"/>
<feature type="domain" description="SET" evidence="5">
    <location>
        <begin position="64"/>
        <end position="302"/>
    </location>
</feature>
<dbReference type="Gene3D" id="3.90.1420.10">
    <property type="entry name" value="Rubisco LSMT, substrate-binding domain"/>
    <property type="match status" value="1"/>
</dbReference>
<proteinExistence type="predicted"/>
<organism evidence="7 8">
    <name type="scientific">Beauveria bassiana D1-5</name>
    <dbReference type="NCBI Taxonomy" id="1245745"/>
    <lineage>
        <taxon>Eukaryota</taxon>
        <taxon>Fungi</taxon>
        <taxon>Dikarya</taxon>
        <taxon>Ascomycota</taxon>
        <taxon>Pezizomycotina</taxon>
        <taxon>Sordariomycetes</taxon>
        <taxon>Hypocreomycetidae</taxon>
        <taxon>Hypocreales</taxon>
        <taxon>Cordycipitaceae</taxon>
        <taxon>Beauveria</taxon>
    </lineage>
</organism>
<evidence type="ECO:0000256" key="3">
    <source>
        <dbReference type="ARBA" id="ARBA00022691"/>
    </source>
</evidence>
<dbReference type="STRING" id="1245745.A0A0A2V8B3"/>
<keyword evidence="3" id="KW-0949">S-adenosyl-L-methionine</keyword>
<dbReference type="InterPro" id="IPR050600">
    <property type="entry name" value="SETD3_SETD6_MTase"/>
</dbReference>
<dbReference type="GO" id="GO:0005634">
    <property type="term" value="C:nucleus"/>
    <property type="evidence" value="ECO:0007669"/>
    <property type="project" value="TreeGrafter"/>
</dbReference>
<evidence type="ECO:0000259" key="5">
    <source>
        <dbReference type="Pfam" id="PF00856"/>
    </source>
</evidence>
<dbReference type="Proteomes" id="UP000030106">
    <property type="component" value="Unassembled WGS sequence"/>
</dbReference>
<comment type="caution">
    <text evidence="7">The sequence shown here is derived from an EMBL/GenBank/DDBJ whole genome shotgun (WGS) entry which is preliminary data.</text>
</comment>
<feature type="compositionally biased region" description="Low complexity" evidence="4">
    <location>
        <begin position="484"/>
        <end position="496"/>
    </location>
</feature>
<dbReference type="InterPro" id="IPR015353">
    <property type="entry name" value="Rubisco_LSMT_subst-bd"/>
</dbReference>
<sequence length="506" mass="55629">MGDSFDELTARFLSWFKQLPGATFSDAIAIQDLRGRKAGRGIGKQHPLPAAPPTPSPHTNPTLIVALRDIAPETVLFTIPRQSIINVETSGLRSQLPQLFSDEEGLAPQHGVADDDPLSSSPLDAWGALILVLLYEHLRGAASAWRPYLDVLPATFETPMFWTGAELGALQAGATAGKVGRESAEDTFRGILLPVVRAHPDVFQGSAALSDEALVALAHRMGSTIMAYAFDLENDEEREDEEDEDGWVEDRDGKAMMGMVPMADILNADAEFNAHVNHGDNELTVTALRPVKAGEEILNYYGPHPNSELLRRYGYVTERHSRYDVVEIPWELIEAATVSQLGLSQEAWAKVRGQLDEDEMEDTFVLERECPDILPTGLFPPSPPAHFAGLPGDLQEQLHEFLRAVRAVDAELVPDRRRKRDELQTAIVARALAALEAQYPTTLAQDEQLLASGGPPLSDKERMAVVVRVGEKRLLREARAFLEAEAQQQGQQQQGGESPVKKPRLE</sequence>
<dbReference type="InterPro" id="IPR001214">
    <property type="entry name" value="SET_dom"/>
</dbReference>
<feature type="region of interest" description="Disordered" evidence="4">
    <location>
        <begin position="484"/>
        <end position="506"/>
    </location>
</feature>
<dbReference type="OrthoDB" id="341421at2759"/>
<dbReference type="eggNOG" id="KOG1338">
    <property type="taxonomic scope" value="Eukaryota"/>
</dbReference>
<dbReference type="HOGENOM" id="CLU_017135_0_0_1"/>
<dbReference type="PANTHER" id="PTHR13271:SF34">
    <property type="entry name" value="N-LYSINE METHYLTRANSFERASE SETD6"/>
    <property type="match status" value="1"/>
</dbReference>
<reference evidence="7 8" key="1">
    <citation type="submission" date="2012-10" db="EMBL/GenBank/DDBJ databases">
        <title>Genome sequencing and analysis of entomopathogenic fungi Beauveria bassiana D1-5.</title>
        <authorList>
            <person name="Li Q."/>
            <person name="Wang L."/>
            <person name="Zhang Z."/>
            <person name="Wang Q."/>
            <person name="Ren J."/>
            <person name="Wang M."/>
            <person name="Xu W."/>
            <person name="Wang J."/>
            <person name="Lu Y."/>
            <person name="Du Q."/>
            <person name="Sun Z."/>
        </authorList>
    </citation>
    <scope>NUCLEOTIDE SEQUENCE [LARGE SCALE GENOMIC DNA]</scope>
    <source>
        <strain evidence="7 8">D1-5</strain>
    </source>
</reference>
<protein>
    <submittedName>
        <fullName evidence="7">Ribosomal N-lysine methyltransferase 4</fullName>
    </submittedName>
</protein>
<name>A0A0A2V8B3_BEABA</name>
<keyword evidence="2 7" id="KW-0808">Transferase</keyword>
<evidence type="ECO:0000313" key="7">
    <source>
        <dbReference type="EMBL" id="KGQ03723.1"/>
    </source>
</evidence>
<gene>
    <name evidence="7" type="ORF">BBAD15_g11039</name>
</gene>
<evidence type="ECO:0000313" key="8">
    <source>
        <dbReference type="Proteomes" id="UP000030106"/>
    </source>
</evidence>
<evidence type="ECO:0000256" key="4">
    <source>
        <dbReference type="SAM" id="MobiDB-lite"/>
    </source>
</evidence>
<dbReference type="Pfam" id="PF00856">
    <property type="entry name" value="SET"/>
    <property type="match status" value="1"/>
</dbReference>
<dbReference type="InterPro" id="IPR046341">
    <property type="entry name" value="SET_dom_sf"/>
</dbReference>
<evidence type="ECO:0000259" key="6">
    <source>
        <dbReference type="Pfam" id="PF09273"/>
    </source>
</evidence>